<keyword evidence="7" id="KW-0479">Metal-binding</keyword>
<evidence type="ECO:0000313" key="16">
    <source>
        <dbReference type="EMBL" id="SLN65601.1"/>
    </source>
</evidence>
<evidence type="ECO:0000256" key="9">
    <source>
        <dbReference type="ARBA" id="ARBA00022989"/>
    </source>
</evidence>
<proteinExistence type="inferred from homology"/>
<keyword evidence="10" id="KW-0408">Iron</keyword>
<dbReference type="InterPro" id="IPR011577">
    <property type="entry name" value="Cyt_b561_bac/Ni-Hgenase"/>
</dbReference>
<dbReference type="GO" id="GO:0046872">
    <property type="term" value="F:metal ion binding"/>
    <property type="evidence" value="ECO:0007669"/>
    <property type="project" value="UniProtKB-KW"/>
</dbReference>
<dbReference type="InterPro" id="IPR016174">
    <property type="entry name" value="Di-haem_cyt_TM"/>
</dbReference>
<evidence type="ECO:0000256" key="13">
    <source>
        <dbReference type="SAM" id="MobiDB-lite"/>
    </source>
</evidence>
<dbReference type="GO" id="GO:0020037">
    <property type="term" value="F:heme binding"/>
    <property type="evidence" value="ECO:0007669"/>
    <property type="project" value="TreeGrafter"/>
</dbReference>
<evidence type="ECO:0000256" key="6">
    <source>
        <dbReference type="ARBA" id="ARBA00022692"/>
    </source>
</evidence>
<keyword evidence="4" id="KW-1003">Cell membrane</keyword>
<keyword evidence="9 14" id="KW-1133">Transmembrane helix</keyword>
<evidence type="ECO:0000256" key="1">
    <source>
        <dbReference type="ARBA" id="ARBA00001970"/>
    </source>
</evidence>
<feature type="transmembrane region" description="Helical" evidence="14">
    <location>
        <begin position="96"/>
        <end position="114"/>
    </location>
</feature>
<dbReference type="RefSeq" id="WP_085855245.1">
    <property type="nucleotide sequence ID" value="NZ_FOPF01000013.1"/>
</dbReference>
<evidence type="ECO:0000256" key="7">
    <source>
        <dbReference type="ARBA" id="ARBA00022723"/>
    </source>
</evidence>
<dbReference type="GO" id="GO:0005886">
    <property type="term" value="C:plasma membrane"/>
    <property type="evidence" value="ECO:0007669"/>
    <property type="project" value="UniProtKB-SubCell"/>
</dbReference>
<name>A0A1Y5TKB1_9RHOB</name>
<feature type="transmembrane region" description="Helical" evidence="14">
    <location>
        <begin position="149"/>
        <end position="171"/>
    </location>
</feature>
<dbReference type="EMBL" id="FWFV01000012">
    <property type="protein sequence ID" value="SLN65601.1"/>
    <property type="molecule type" value="Genomic_DNA"/>
</dbReference>
<comment type="subcellular location">
    <subcellularLocation>
        <location evidence="2">Cell membrane</location>
        <topology evidence="2">Multi-pass membrane protein</topology>
    </subcellularLocation>
</comment>
<keyword evidence="3" id="KW-0813">Transport</keyword>
<accession>A0A1Y5TKB1</accession>
<evidence type="ECO:0000259" key="15">
    <source>
        <dbReference type="Pfam" id="PF01292"/>
    </source>
</evidence>
<dbReference type="STRING" id="315423.SAMN04488020_11346"/>
<evidence type="ECO:0000256" key="8">
    <source>
        <dbReference type="ARBA" id="ARBA00022982"/>
    </source>
</evidence>
<keyword evidence="8" id="KW-0249">Electron transport</keyword>
<feature type="transmembrane region" description="Helical" evidence="14">
    <location>
        <begin position="53"/>
        <end position="75"/>
    </location>
</feature>
<keyword evidence="6 14" id="KW-0812">Transmembrane</keyword>
<dbReference type="InterPro" id="IPR052168">
    <property type="entry name" value="Cytochrome_b561_oxidase"/>
</dbReference>
<comment type="similarity">
    <text evidence="12">Belongs to the cytochrome b561 family.</text>
</comment>
<evidence type="ECO:0000256" key="11">
    <source>
        <dbReference type="ARBA" id="ARBA00023136"/>
    </source>
</evidence>
<feature type="transmembrane region" description="Helical" evidence="14">
    <location>
        <begin position="20"/>
        <end position="41"/>
    </location>
</feature>
<evidence type="ECO:0000256" key="12">
    <source>
        <dbReference type="ARBA" id="ARBA00037975"/>
    </source>
</evidence>
<dbReference type="GO" id="GO:0022904">
    <property type="term" value="P:respiratory electron transport chain"/>
    <property type="evidence" value="ECO:0007669"/>
    <property type="project" value="InterPro"/>
</dbReference>
<dbReference type="SUPFAM" id="SSF81342">
    <property type="entry name" value="Transmembrane di-heme cytochromes"/>
    <property type="match status" value="1"/>
</dbReference>
<evidence type="ECO:0000256" key="10">
    <source>
        <dbReference type="ARBA" id="ARBA00023004"/>
    </source>
</evidence>
<dbReference type="OrthoDB" id="7280471at2"/>
<keyword evidence="17" id="KW-1185">Reference proteome</keyword>
<evidence type="ECO:0000256" key="4">
    <source>
        <dbReference type="ARBA" id="ARBA00022475"/>
    </source>
</evidence>
<evidence type="ECO:0000313" key="17">
    <source>
        <dbReference type="Proteomes" id="UP000193870"/>
    </source>
</evidence>
<dbReference type="PANTHER" id="PTHR30529:SF1">
    <property type="entry name" value="CYTOCHROME B561 HOMOLOG 2"/>
    <property type="match status" value="1"/>
</dbReference>
<keyword evidence="11 14" id="KW-0472">Membrane</keyword>
<feature type="region of interest" description="Disordered" evidence="13">
    <location>
        <begin position="181"/>
        <end position="215"/>
    </location>
</feature>
<dbReference type="GO" id="GO:0009055">
    <property type="term" value="F:electron transfer activity"/>
    <property type="evidence" value="ECO:0007669"/>
    <property type="project" value="InterPro"/>
</dbReference>
<evidence type="ECO:0000256" key="3">
    <source>
        <dbReference type="ARBA" id="ARBA00022448"/>
    </source>
</evidence>
<dbReference type="Pfam" id="PF01292">
    <property type="entry name" value="Ni_hydr_CYTB"/>
    <property type="match status" value="1"/>
</dbReference>
<evidence type="ECO:0000256" key="5">
    <source>
        <dbReference type="ARBA" id="ARBA00022617"/>
    </source>
</evidence>
<evidence type="ECO:0000256" key="2">
    <source>
        <dbReference type="ARBA" id="ARBA00004651"/>
    </source>
</evidence>
<dbReference type="Proteomes" id="UP000193870">
    <property type="component" value="Unassembled WGS sequence"/>
</dbReference>
<protein>
    <recommendedName>
        <fullName evidence="15">Cytochrome b561 bacterial/Ni-hydrogenase domain-containing protein</fullName>
    </recommendedName>
</protein>
<reference evidence="16 17" key="1">
    <citation type="submission" date="2017-03" db="EMBL/GenBank/DDBJ databases">
        <authorList>
            <person name="Afonso C.L."/>
            <person name="Miller P.J."/>
            <person name="Scott M.A."/>
            <person name="Spackman E."/>
            <person name="Goraichik I."/>
            <person name="Dimitrov K.M."/>
            <person name="Suarez D.L."/>
            <person name="Swayne D.E."/>
        </authorList>
    </citation>
    <scope>NUCLEOTIDE SEQUENCE [LARGE SCALE GENOMIC DNA]</scope>
    <source>
        <strain evidence="16 17">CECT 7066</strain>
    </source>
</reference>
<keyword evidence="5" id="KW-0349">Heme</keyword>
<sequence length="215" mass="22834">MGIPGLLDSRSAYGLVSRILHWSLALMLLWQLTGMAVRALLGRHPVSAFFVGMHQSLGTAIFVLVILRIVWMLAMRGRRPDHGNGLPAVAAKAGHAALYALMLLVPSVALVRAFGTTRGFAPFGIELAPPREEDVEALVWLGNAVHGTLGWVLAALIGGHVVAVLIHEALLRDGTLRRMAGRTRNSTAGPPSPGIDNLQGRKDAAGGTDSYARTS</sequence>
<comment type="cofactor">
    <cofactor evidence="1">
        <name>heme b</name>
        <dbReference type="ChEBI" id="CHEBI:60344"/>
    </cofactor>
</comment>
<organism evidence="16 17">
    <name type="scientific">Palleronia marisminoris</name>
    <dbReference type="NCBI Taxonomy" id="315423"/>
    <lineage>
        <taxon>Bacteria</taxon>
        <taxon>Pseudomonadati</taxon>
        <taxon>Pseudomonadota</taxon>
        <taxon>Alphaproteobacteria</taxon>
        <taxon>Rhodobacterales</taxon>
        <taxon>Roseobacteraceae</taxon>
        <taxon>Palleronia</taxon>
    </lineage>
</organism>
<feature type="domain" description="Cytochrome b561 bacterial/Ni-hydrogenase" evidence="15">
    <location>
        <begin position="13"/>
        <end position="180"/>
    </location>
</feature>
<gene>
    <name evidence="16" type="ORF">PAM7066_03276</name>
</gene>
<evidence type="ECO:0000256" key="14">
    <source>
        <dbReference type="SAM" id="Phobius"/>
    </source>
</evidence>
<dbReference type="PANTHER" id="PTHR30529">
    <property type="entry name" value="CYTOCHROME B561"/>
    <property type="match status" value="1"/>
</dbReference>
<dbReference type="AlphaFoldDB" id="A0A1Y5TKB1"/>